<name>A0ACC3S916_9PEZI</name>
<dbReference type="Proteomes" id="UP001320706">
    <property type="component" value="Unassembled WGS sequence"/>
</dbReference>
<protein>
    <submittedName>
        <fullName evidence="1">Uncharacterized protein</fullName>
    </submittedName>
</protein>
<proteinExistence type="predicted"/>
<comment type="caution">
    <text evidence="1">The sequence shown here is derived from an EMBL/GenBank/DDBJ whole genome shotgun (WGS) entry which is preliminary data.</text>
</comment>
<keyword evidence="2" id="KW-1185">Reference proteome</keyword>
<sequence>MAFKKLCGLLVPTSIAYAGVINNALSPRQDTTSIDQCPGYVASNIQSSGGRITEADLNLAGPACNTYGTDLDNLKLVVEYQTDDRLHVKIYDAAEQVYQVPESVLPRPPTGDVSDGQLEFSLIESPFSFAVTRKSNGEVLFNTSSVPLVFESQYLRLRTSLPAEPHLYGLGEHTDPFQLNTTNYTRTLWSRDAYGVPPGTNLYGNHPVYFDHRGSTGTHAVFLANSNGMDIKINNTAETGQYLEYNTLGGVVDLYFLAGPGPKEVAMQYADTVGHPALQAYWAFGFHQCRYGMQDVYEVAGVVANYSQADIPLETMWTDIDYMDLRKVFTLDPVRFPLDLMQQLVDYLHSHQQNYIVMVDPAVAYQDYPAFNNGVKDNAFLVVANGSVYKGVVWPGVTAFPDWFATGTQGYWNGEFDSFFDPNTGVDIDGLWIDMNEASNFCTWPCSDPEAFALSAGDPPRPPAVRLGSPYVVPGFPADFQPQCIAHVTFNVNASTYFGENIVVLGDSVTLGSGHIANGVALSSDNYPIWSATIDMPIDTTVTYEYVRAETGGSYIYESSNRTVSTGGCGSVVVVNDTITTAQGSPSSRMAKRVFEDSYFRTPVSRNQKRQGTFPVSGNMKGLPGRDYINPPYKIQDAAGSISNLTIETDLVHQNGLVEYDTHNLYGTMMSTTSRLAMLSRRPSVRPLVITRSTFAGAGRDVGHWLGDNFADWTHYLISISELIEFAALFQLPMVGSDVCGYGGITNPLLCARWATLGAFSPFYRNHQASGTPPHEFYRWPIVAEAAQNAIAIRYKLLDYIYTAIYQQNQTGTPSINPMFFEYPNDPATFSLGYQYFYGPALLVAPVTVENSTETDIYLPNDLFYDYHTLTPVRGNGSWVHLTNVSYTSIPLYLKGGSIVAQRVNSANTTAALRQQDFEILIAPGVNGTASGSMYLDDGDSLVQEAISDIQFEYSSGVFSMSGSFGYDVGNVSITSITLLNAGNEAEDGGYGYGRAKGKAKKWGNGWRYEQHTQTATKDQKVPLTKAYSVHLG</sequence>
<dbReference type="EMBL" id="JAMKPW020000038">
    <property type="protein sequence ID" value="KAK8200891.1"/>
    <property type="molecule type" value="Genomic_DNA"/>
</dbReference>
<evidence type="ECO:0000313" key="1">
    <source>
        <dbReference type="EMBL" id="KAK8200891.1"/>
    </source>
</evidence>
<gene>
    <name evidence="1" type="ORF">M8818_006209</name>
</gene>
<evidence type="ECO:0000313" key="2">
    <source>
        <dbReference type="Proteomes" id="UP001320706"/>
    </source>
</evidence>
<accession>A0ACC3S916</accession>
<reference evidence="1" key="1">
    <citation type="submission" date="2024-02" db="EMBL/GenBank/DDBJ databases">
        <title>Metagenome Assembled Genome of Zalaria obscura JY119.</title>
        <authorList>
            <person name="Vighnesh L."/>
            <person name="Jagadeeshwari U."/>
            <person name="Venkata Ramana C."/>
            <person name="Sasikala C."/>
        </authorList>
    </citation>
    <scope>NUCLEOTIDE SEQUENCE</scope>
    <source>
        <strain evidence="1">JY119</strain>
    </source>
</reference>
<organism evidence="1 2">
    <name type="scientific">Zalaria obscura</name>
    <dbReference type="NCBI Taxonomy" id="2024903"/>
    <lineage>
        <taxon>Eukaryota</taxon>
        <taxon>Fungi</taxon>
        <taxon>Dikarya</taxon>
        <taxon>Ascomycota</taxon>
        <taxon>Pezizomycotina</taxon>
        <taxon>Dothideomycetes</taxon>
        <taxon>Dothideomycetidae</taxon>
        <taxon>Dothideales</taxon>
        <taxon>Zalariaceae</taxon>
        <taxon>Zalaria</taxon>
    </lineage>
</organism>